<reference evidence="1 2" key="1">
    <citation type="submission" date="2024-09" db="EMBL/GenBank/DDBJ databases">
        <title>Chromosome-scale assembly of Riccia fluitans.</title>
        <authorList>
            <person name="Paukszto L."/>
            <person name="Sawicki J."/>
            <person name="Karawczyk K."/>
            <person name="Piernik-Szablinska J."/>
            <person name="Szczecinska M."/>
            <person name="Mazdziarz M."/>
        </authorList>
    </citation>
    <scope>NUCLEOTIDE SEQUENCE [LARGE SCALE GENOMIC DNA]</scope>
    <source>
        <strain evidence="1">Rf_01</strain>
        <tissue evidence="1">Aerial parts of the thallus</tissue>
    </source>
</reference>
<evidence type="ECO:0000313" key="1">
    <source>
        <dbReference type="EMBL" id="KAL2610943.1"/>
    </source>
</evidence>
<sequence>MMVVMMGMVEIERKIEGKGDMVEYNNLYRLRISQRLPAVTLCRDHCSLMHIVHHLGTWRASCWGLSLLC</sequence>
<evidence type="ECO:0000313" key="2">
    <source>
        <dbReference type="Proteomes" id="UP001605036"/>
    </source>
</evidence>
<gene>
    <name evidence="1" type="ORF">R1flu_022635</name>
</gene>
<proteinExistence type="predicted"/>
<keyword evidence="2" id="KW-1185">Reference proteome</keyword>
<dbReference type="Proteomes" id="UP001605036">
    <property type="component" value="Unassembled WGS sequence"/>
</dbReference>
<dbReference type="EMBL" id="JBHFFA010000007">
    <property type="protein sequence ID" value="KAL2610943.1"/>
    <property type="molecule type" value="Genomic_DNA"/>
</dbReference>
<accession>A0ABD1XPR9</accession>
<protein>
    <submittedName>
        <fullName evidence="1">Uncharacterized protein</fullName>
    </submittedName>
</protein>
<organism evidence="1 2">
    <name type="scientific">Riccia fluitans</name>
    <dbReference type="NCBI Taxonomy" id="41844"/>
    <lineage>
        <taxon>Eukaryota</taxon>
        <taxon>Viridiplantae</taxon>
        <taxon>Streptophyta</taxon>
        <taxon>Embryophyta</taxon>
        <taxon>Marchantiophyta</taxon>
        <taxon>Marchantiopsida</taxon>
        <taxon>Marchantiidae</taxon>
        <taxon>Marchantiales</taxon>
        <taxon>Ricciaceae</taxon>
        <taxon>Riccia</taxon>
    </lineage>
</organism>
<dbReference type="AlphaFoldDB" id="A0ABD1XPR9"/>
<comment type="caution">
    <text evidence="1">The sequence shown here is derived from an EMBL/GenBank/DDBJ whole genome shotgun (WGS) entry which is preliminary data.</text>
</comment>
<name>A0ABD1XPR9_9MARC</name>